<keyword evidence="4" id="KW-1185">Reference proteome</keyword>
<dbReference type="Pfam" id="PF03432">
    <property type="entry name" value="Relaxase"/>
    <property type="match status" value="1"/>
</dbReference>
<dbReference type="RefSeq" id="WP_179242891.1">
    <property type="nucleotide sequence ID" value="NZ_CP058595.1"/>
</dbReference>
<dbReference type="EMBL" id="CP058595">
    <property type="protein sequence ID" value="QLG46612.1"/>
    <property type="molecule type" value="Genomic_DNA"/>
</dbReference>
<evidence type="ECO:0000259" key="2">
    <source>
        <dbReference type="Pfam" id="PF03432"/>
    </source>
</evidence>
<sequence>MIAKQIIGKDFYGLLAYNQKKVELGDAVVLDANIDLGSAVEMTDEFNVIRQLRPRLGKAVYHVSLNLPHGEELNDNQFVSMGEDYLKGMGFDDNQYIIYRHDDQSHRHIHIVANRIKFSGELVSDSKNYERSERLVRKLENKYALSQLPDPTIRRKSALTQKEVEKAIRTGNAPIKSILQQQLGAALKSSINTEEFLQQLRSKGIRPKFNISKTTGRVSGVSFKYEGVIYKGSSLGRQYSWNNIIKQIDYEQIRDRTVILENNHPEQGNKGAVNSDTGPSRNDVGKTKDAEGGAIQTGEKPKYDLGGAQKDGLMDEPFTPFKMELEDFDRWKRKKKKRKSRNI</sequence>
<organism evidence="3 4">
    <name type="scientific">Costertonia aggregata</name>
    <dbReference type="NCBI Taxonomy" id="343403"/>
    <lineage>
        <taxon>Bacteria</taxon>
        <taxon>Pseudomonadati</taxon>
        <taxon>Bacteroidota</taxon>
        <taxon>Flavobacteriia</taxon>
        <taxon>Flavobacteriales</taxon>
        <taxon>Flavobacteriaceae</taxon>
        <taxon>Costertonia</taxon>
    </lineage>
</organism>
<reference evidence="3 4" key="1">
    <citation type="journal article" date="2006" name="Int. J. Syst. Evol. Microbiol.">
        <title>Costertonia aggregata gen. nov., sp. nov., a mesophilic marine bacterium of the family Flavobacteriaceae, isolated from a mature biofilm.</title>
        <authorList>
            <person name="Kwon K.K."/>
            <person name="Lee Y.K."/>
            <person name="Lee H.K."/>
        </authorList>
    </citation>
    <scope>NUCLEOTIDE SEQUENCE [LARGE SCALE GENOMIC DNA]</scope>
    <source>
        <strain evidence="3 4">KCCM 42265</strain>
    </source>
</reference>
<proteinExistence type="predicted"/>
<dbReference type="KEGG" id="cagg:HYG79_15055"/>
<evidence type="ECO:0000313" key="4">
    <source>
        <dbReference type="Proteomes" id="UP000509302"/>
    </source>
</evidence>
<feature type="domain" description="MobA/VirD2-like nuclease" evidence="2">
    <location>
        <begin position="17"/>
        <end position="145"/>
    </location>
</feature>
<gene>
    <name evidence="3" type="ORF">HYG79_15055</name>
</gene>
<dbReference type="AlphaFoldDB" id="A0A7H9ATD8"/>
<feature type="region of interest" description="Disordered" evidence="1">
    <location>
        <begin position="262"/>
        <end position="316"/>
    </location>
</feature>
<dbReference type="InterPro" id="IPR005094">
    <property type="entry name" value="Endonuclease_MobA/VirD2"/>
</dbReference>
<dbReference type="Proteomes" id="UP000509302">
    <property type="component" value="Chromosome"/>
</dbReference>
<protein>
    <submittedName>
        <fullName evidence="3">Relaxase/mobilization nuclease domain-containing protein</fullName>
    </submittedName>
</protein>
<accession>A0A7H9ATD8</accession>
<evidence type="ECO:0000313" key="3">
    <source>
        <dbReference type="EMBL" id="QLG46612.1"/>
    </source>
</evidence>
<name>A0A7H9ATD8_9FLAO</name>
<evidence type="ECO:0000256" key="1">
    <source>
        <dbReference type="SAM" id="MobiDB-lite"/>
    </source>
</evidence>